<dbReference type="GO" id="GO:0008270">
    <property type="term" value="F:zinc ion binding"/>
    <property type="evidence" value="ECO:0007669"/>
    <property type="project" value="TreeGrafter"/>
</dbReference>
<dbReference type="InterPro" id="IPR050243">
    <property type="entry name" value="PHP_phosphatase"/>
</dbReference>
<accession>A0A9D1KVR1</accession>
<dbReference type="SUPFAM" id="SSF89550">
    <property type="entry name" value="PHP domain-like"/>
    <property type="match status" value="1"/>
</dbReference>
<name>A0A9D1KVR1_9FIRM</name>
<dbReference type="InterPro" id="IPR004013">
    <property type="entry name" value="PHP_dom"/>
</dbReference>
<reference evidence="2" key="2">
    <citation type="journal article" date="2021" name="PeerJ">
        <title>Extensive microbial diversity within the chicken gut microbiome revealed by metagenomics and culture.</title>
        <authorList>
            <person name="Gilroy R."/>
            <person name="Ravi A."/>
            <person name="Getino M."/>
            <person name="Pursley I."/>
            <person name="Horton D.L."/>
            <person name="Alikhan N.F."/>
            <person name="Baker D."/>
            <person name="Gharbi K."/>
            <person name="Hall N."/>
            <person name="Watson M."/>
            <person name="Adriaenssens E.M."/>
            <person name="Foster-Nyarko E."/>
            <person name="Jarju S."/>
            <person name="Secka A."/>
            <person name="Antonio M."/>
            <person name="Oren A."/>
            <person name="Chaudhuri R.R."/>
            <person name="La Ragione R."/>
            <person name="Hildebrand F."/>
            <person name="Pallen M.J."/>
        </authorList>
    </citation>
    <scope>NUCLEOTIDE SEQUENCE</scope>
    <source>
        <strain evidence="2">CHK176-22527</strain>
    </source>
</reference>
<dbReference type="InterPro" id="IPR003141">
    <property type="entry name" value="Pol/His_phosphatase_N"/>
</dbReference>
<dbReference type="PANTHER" id="PTHR36928">
    <property type="entry name" value="PHOSPHATASE YCDX-RELATED"/>
    <property type="match status" value="1"/>
</dbReference>
<reference evidence="2" key="1">
    <citation type="submission" date="2020-10" db="EMBL/GenBank/DDBJ databases">
        <authorList>
            <person name="Gilroy R."/>
        </authorList>
    </citation>
    <scope>NUCLEOTIDE SEQUENCE</scope>
    <source>
        <strain evidence="2">CHK176-22527</strain>
    </source>
</reference>
<proteinExistence type="predicted"/>
<evidence type="ECO:0000313" key="3">
    <source>
        <dbReference type="Proteomes" id="UP000824159"/>
    </source>
</evidence>
<sequence length="245" mass="27980">MADNYELIYDLHTHTTYSHGKGSVEDNVRQAFNEGLEYIAISDHGPGHLFYGINRNEIVNMRNDIERMNVKYPKLNVKMSVEANIVKNGNGLDIRDEEFEEFDFIIAGYHYGLFGCSCVRNWLWNKGFRSGEEKLKESNTQMVINALRNNDISILTHPGDKGPFDIRKLAEVCAETDTLMEINTWHGHMTEEEIKTAAEVEDVKFIISSDAHTPDRVGDFKEGIERAARAGLDLSRIVNIREKVK</sequence>
<dbReference type="InterPro" id="IPR016195">
    <property type="entry name" value="Pol/histidinol_Pase-like"/>
</dbReference>
<dbReference type="Pfam" id="PF02811">
    <property type="entry name" value="PHP"/>
    <property type="match status" value="1"/>
</dbReference>
<dbReference type="Proteomes" id="UP000824159">
    <property type="component" value="Unassembled WGS sequence"/>
</dbReference>
<feature type="domain" description="Polymerase/histidinol phosphatase N-terminal" evidence="1">
    <location>
        <begin position="9"/>
        <end position="87"/>
    </location>
</feature>
<dbReference type="PANTHER" id="PTHR36928:SF1">
    <property type="entry name" value="PHOSPHATASE YCDX-RELATED"/>
    <property type="match status" value="1"/>
</dbReference>
<dbReference type="GO" id="GO:0042578">
    <property type="term" value="F:phosphoric ester hydrolase activity"/>
    <property type="evidence" value="ECO:0007669"/>
    <property type="project" value="TreeGrafter"/>
</dbReference>
<dbReference type="GO" id="GO:0005829">
    <property type="term" value="C:cytosol"/>
    <property type="evidence" value="ECO:0007669"/>
    <property type="project" value="TreeGrafter"/>
</dbReference>
<dbReference type="AlphaFoldDB" id="A0A9D1KVR1"/>
<gene>
    <name evidence="2" type="ORF">IAD12_03820</name>
</gene>
<protein>
    <submittedName>
        <fullName evidence="2">PHP domain-containing protein</fullName>
    </submittedName>
</protein>
<organism evidence="2 3">
    <name type="scientific">Candidatus Allocopromorpha excrementavium</name>
    <dbReference type="NCBI Taxonomy" id="2840741"/>
    <lineage>
        <taxon>Bacteria</taxon>
        <taxon>Bacillati</taxon>
        <taxon>Bacillota</taxon>
        <taxon>Clostridia</taxon>
        <taxon>Eubacteriales</taxon>
        <taxon>Eubacteriaceae</taxon>
        <taxon>Eubacteriaceae incertae sedis</taxon>
        <taxon>Candidatus Allocopromorpha</taxon>
    </lineage>
</organism>
<evidence type="ECO:0000313" key="2">
    <source>
        <dbReference type="EMBL" id="HIT99365.1"/>
    </source>
</evidence>
<comment type="caution">
    <text evidence="2">The sequence shown here is derived from an EMBL/GenBank/DDBJ whole genome shotgun (WGS) entry which is preliminary data.</text>
</comment>
<evidence type="ECO:0000259" key="1">
    <source>
        <dbReference type="SMART" id="SM00481"/>
    </source>
</evidence>
<dbReference type="SMART" id="SM00481">
    <property type="entry name" value="POLIIIAc"/>
    <property type="match status" value="1"/>
</dbReference>
<dbReference type="Gene3D" id="3.20.20.140">
    <property type="entry name" value="Metal-dependent hydrolases"/>
    <property type="match status" value="1"/>
</dbReference>
<dbReference type="EMBL" id="DVLX01000040">
    <property type="protein sequence ID" value="HIT99365.1"/>
    <property type="molecule type" value="Genomic_DNA"/>
</dbReference>